<proteinExistence type="predicted"/>
<dbReference type="OrthoDB" id="3464282at2"/>
<evidence type="ECO:0000313" key="4">
    <source>
        <dbReference type="Proteomes" id="UP001519309"/>
    </source>
</evidence>
<dbReference type="Proteomes" id="UP001519309">
    <property type="component" value="Unassembled WGS sequence"/>
</dbReference>
<dbReference type="Proteomes" id="UP000092659">
    <property type="component" value="Chromosome"/>
</dbReference>
<organism evidence="1 3">
    <name type="scientific">Streptomyces griseochromogenes</name>
    <dbReference type="NCBI Taxonomy" id="68214"/>
    <lineage>
        <taxon>Bacteria</taxon>
        <taxon>Bacillati</taxon>
        <taxon>Actinomycetota</taxon>
        <taxon>Actinomycetes</taxon>
        <taxon>Kitasatosporales</taxon>
        <taxon>Streptomycetaceae</taxon>
        <taxon>Streptomyces</taxon>
    </lineage>
</organism>
<dbReference type="RefSeq" id="WP_067315088.1">
    <property type="nucleotide sequence ID" value="NZ_CP016279.1"/>
</dbReference>
<gene>
    <name evidence="1" type="ORF">AVL59_42545</name>
    <name evidence="2" type="ORF">J2Z21_007374</name>
</gene>
<dbReference type="EMBL" id="CP016279">
    <property type="protein sequence ID" value="ANP55396.1"/>
    <property type="molecule type" value="Genomic_DNA"/>
</dbReference>
<dbReference type="AlphaFoldDB" id="A0A1B1B987"/>
<accession>A0A1B1B987</accession>
<protein>
    <submittedName>
        <fullName evidence="1">Uncharacterized protein</fullName>
    </submittedName>
</protein>
<sequence length="211" mass="23231">MGTDIHGWIECRTWQEGLAPGETAWCPAVDLAMIAPARDYDAFACLFGVRDLASHWRPVAAGRDLPPGTSAPVRAERDSWGGAAFGTTWLSWAEARAIDWDEPALPRSTHIAQYHRAPDGTLGLRRPWVWSRAFARAAGINTLTTDPSCVPGRWPEGTQWESGASVFRVERSRRRDAVPPDGTWGPVWAIMGALACVHGDDGVRLVVWFDE</sequence>
<dbReference type="EMBL" id="JAGGLP010000021">
    <property type="protein sequence ID" value="MBP2054369.1"/>
    <property type="molecule type" value="Genomic_DNA"/>
</dbReference>
<evidence type="ECO:0000313" key="1">
    <source>
        <dbReference type="EMBL" id="ANP55396.1"/>
    </source>
</evidence>
<reference evidence="2 4" key="2">
    <citation type="submission" date="2021-03" db="EMBL/GenBank/DDBJ databases">
        <title>Genomic Encyclopedia of Type Strains, Phase IV (KMG-IV): sequencing the most valuable type-strain genomes for metagenomic binning, comparative biology and taxonomic classification.</title>
        <authorList>
            <person name="Goeker M."/>
        </authorList>
    </citation>
    <scope>NUCLEOTIDE SEQUENCE [LARGE SCALE GENOMIC DNA]</scope>
    <source>
        <strain evidence="2 4">DSM 40499</strain>
    </source>
</reference>
<name>A0A1B1B987_9ACTN</name>
<evidence type="ECO:0000313" key="3">
    <source>
        <dbReference type="Proteomes" id="UP000092659"/>
    </source>
</evidence>
<reference evidence="1 3" key="1">
    <citation type="submission" date="2016-06" db="EMBL/GenBank/DDBJ databases">
        <title>Complete genome sequence of Streptomyces griseochromogenes ATCC 14511, the Blasticidin S producer.</title>
        <authorList>
            <person name="Wu L."/>
        </authorList>
    </citation>
    <scope>NUCLEOTIDE SEQUENCE [LARGE SCALE GENOMIC DNA]</scope>
    <source>
        <strain evidence="1 3">ATCC 14511</strain>
    </source>
</reference>
<keyword evidence="4" id="KW-1185">Reference proteome</keyword>
<evidence type="ECO:0000313" key="2">
    <source>
        <dbReference type="EMBL" id="MBP2054369.1"/>
    </source>
</evidence>
<dbReference type="KEGG" id="sgs:AVL59_42545"/>